<dbReference type="OrthoDB" id="9790442at2"/>
<dbReference type="GO" id="GO:0005829">
    <property type="term" value="C:cytosol"/>
    <property type="evidence" value="ECO:0007669"/>
    <property type="project" value="TreeGrafter"/>
</dbReference>
<evidence type="ECO:0000256" key="6">
    <source>
        <dbReference type="ARBA" id="ARBA00023026"/>
    </source>
</evidence>
<dbReference type="CDD" id="cd00383">
    <property type="entry name" value="trans_reg_C"/>
    <property type="match status" value="1"/>
</dbReference>
<accession>A0A1I3VXA6</accession>
<keyword evidence="6" id="KW-0843">Virulence</keyword>
<protein>
    <recommendedName>
        <fullName evidence="11">Heme response regulator HssR</fullName>
    </recommendedName>
</protein>
<keyword evidence="2" id="KW-0963">Cytoplasm</keyword>
<dbReference type="GO" id="GO:0000156">
    <property type="term" value="F:phosphorelay response regulator activity"/>
    <property type="evidence" value="ECO:0007669"/>
    <property type="project" value="TreeGrafter"/>
</dbReference>
<keyword evidence="7 13" id="KW-0238">DNA-binding</keyword>
<keyword evidence="9" id="KW-0804">Transcription</keyword>
<dbReference type="Gene3D" id="1.10.10.10">
    <property type="entry name" value="Winged helix-like DNA-binding domain superfamily/Winged helix DNA-binding domain"/>
    <property type="match status" value="1"/>
</dbReference>
<evidence type="ECO:0000313" key="17">
    <source>
        <dbReference type="Proteomes" id="UP000199589"/>
    </source>
</evidence>
<dbReference type="GO" id="GO:0000976">
    <property type="term" value="F:transcription cis-regulatory region binding"/>
    <property type="evidence" value="ECO:0007669"/>
    <property type="project" value="TreeGrafter"/>
</dbReference>
<evidence type="ECO:0000256" key="10">
    <source>
        <dbReference type="ARBA" id="ARBA00037471"/>
    </source>
</evidence>
<dbReference type="SUPFAM" id="SSF52172">
    <property type="entry name" value="CheY-like"/>
    <property type="match status" value="1"/>
</dbReference>
<evidence type="ECO:0000256" key="13">
    <source>
        <dbReference type="PROSITE-ProRule" id="PRU01091"/>
    </source>
</evidence>
<evidence type="ECO:0000256" key="3">
    <source>
        <dbReference type="ARBA" id="ARBA00022553"/>
    </source>
</evidence>
<dbReference type="InterPro" id="IPR036388">
    <property type="entry name" value="WH-like_DNA-bd_sf"/>
</dbReference>
<evidence type="ECO:0000256" key="11">
    <source>
        <dbReference type="ARBA" id="ARBA00039976"/>
    </source>
</evidence>
<evidence type="ECO:0000256" key="4">
    <source>
        <dbReference type="ARBA" id="ARBA00023012"/>
    </source>
</evidence>
<comment type="function">
    <text evidence="10">Member of the two-component regulatory system HssS/HssR involved in intracellular heme homeostasis and tempering of staphylococcal virulence. Phosphorylated HssR binds to a direct repeat sequence within hrtAB promoter and activates the expression of hrtAB, an efflux pump, in response to extracellular heme, hemin, hemoglobin or blood.</text>
</comment>
<evidence type="ECO:0000256" key="7">
    <source>
        <dbReference type="ARBA" id="ARBA00023125"/>
    </source>
</evidence>
<dbReference type="STRING" id="258723.GCA_900169305_01043"/>
<dbReference type="GO" id="GO:0006355">
    <property type="term" value="P:regulation of DNA-templated transcription"/>
    <property type="evidence" value="ECO:0007669"/>
    <property type="project" value="InterPro"/>
</dbReference>
<evidence type="ECO:0000259" key="14">
    <source>
        <dbReference type="PROSITE" id="PS50110"/>
    </source>
</evidence>
<evidence type="ECO:0000256" key="1">
    <source>
        <dbReference type="ARBA" id="ARBA00004496"/>
    </source>
</evidence>
<dbReference type="CDD" id="cd17574">
    <property type="entry name" value="REC_OmpR"/>
    <property type="match status" value="1"/>
</dbReference>
<dbReference type="PROSITE" id="PS51755">
    <property type="entry name" value="OMPR_PHOB"/>
    <property type="match status" value="1"/>
</dbReference>
<organism evidence="16 17">
    <name type="scientific">Marinilactibacillus piezotolerans</name>
    <dbReference type="NCBI Taxonomy" id="258723"/>
    <lineage>
        <taxon>Bacteria</taxon>
        <taxon>Bacillati</taxon>
        <taxon>Bacillota</taxon>
        <taxon>Bacilli</taxon>
        <taxon>Lactobacillales</taxon>
        <taxon>Carnobacteriaceae</taxon>
        <taxon>Marinilactibacillus</taxon>
    </lineage>
</organism>
<dbReference type="Gene3D" id="3.40.50.2300">
    <property type="match status" value="1"/>
</dbReference>
<reference evidence="17" key="1">
    <citation type="submission" date="2016-10" db="EMBL/GenBank/DDBJ databases">
        <authorList>
            <person name="Varghese N."/>
            <person name="Submissions S."/>
        </authorList>
    </citation>
    <scope>NUCLEOTIDE SEQUENCE [LARGE SCALE GENOMIC DNA]</scope>
    <source>
        <strain evidence="17">DSM 16108</strain>
    </source>
</reference>
<sequence>MQSILIVEDNENLIELYKQVLSKAGFVVFSAHDGEEALNLMKHTHLDLIVTDVMMPKMNGYELAEFLRDLENEIPILMITAKGSLEDKKIGFRIGIDDYMVKPIDVQEMVLRVEALLRRSKMNNDHKLTVGNTILTQDQLTVTSGSEMIELPNKEFHLLYKLLSNLEKIFTRRQLMNDIWGFESDTYERTVDVHIKRLRSRFSRNADFEIVTIRGLGYKAVLKNEK</sequence>
<proteinExistence type="predicted"/>
<keyword evidence="17" id="KW-1185">Reference proteome</keyword>
<evidence type="ECO:0000259" key="15">
    <source>
        <dbReference type="PROSITE" id="PS51755"/>
    </source>
</evidence>
<keyword evidence="4" id="KW-0902">Two-component regulatory system</keyword>
<comment type="subcellular location">
    <subcellularLocation>
        <location evidence="1">Cytoplasm</location>
    </subcellularLocation>
</comment>
<dbReference type="SMART" id="SM00862">
    <property type="entry name" value="Trans_reg_C"/>
    <property type="match status" value="1"/>
</dbReference>
<name>A0A1I3VXA6_9LACT</name>
<dbReference type="SMART" id="SM00448">
    <property type="entry name" value="REC"/>
    <property type="match status" value="1"/>
</dbReference>
<evidence type="ECO:0000313" key="16">
    <source>
        <dbReference type="EMBL" id="SFK00014.1"/>
    </source>
</evidence>
<dbReference type="Proteomes" id="UP000199589">
    <property type="component" value="Unassembled WGS sequence"/>
</dbReference>
<keyword evidence="3 12" id="KW-0597">Phosphoprotein</keyword>
<evidence type="ECO:0000256" key="2">
    <source>
        <dbReference type="ARBA" id="ARBA00022490"/>
    </source>
</evidence>
<keyword evidence="8" id="KW-0010">Activator</keyword>
<evidence type="ECO:0000256" key="9">
    <source>
        <dbReference type="ARBA" id="ARBA00023163"/>
    </source>
</evidence>
<dbReference type="PANTHER" id="PTHR48111:SF49">
    <property type="entry name" value="HEME RESPONSE REGULATOR HSSR"/>
    <property type="match status" value="1"/>
</dbReference>
<dbReference type="InterPro" id="IPR001867">
    <property type="entry name" value="OmpR/PhoB-type_DNA-bd"/>
</dbReference>
<dbReference type="PANTHER" id="PTHR48111">
    <property type="entry name" value="REGULATOR OF RPOS"/>
    <property type="match status" value="1"/>
</dbReference>
<dbReference type="EMBL" id="FOSJ01000005">
    <property type="protein sequence ID" value="SFK00014.1"/>
    <property type="molecule type" value="Genomic_DNA"/>
</dbReference>
<dbReference type="Pfam" id="PF00486">
    <property type="entry name" value="Trans_reg_C"/>
    <property type="match status" value="1"/>
</dbReference>
<evidence type="ECO:0000256" key="5">
    <source>
        <dbReference type="ARBA" id="ARBA00023015"/>
    </source>
</evidence>
<dbReference type="RefSeq" id="WP_072695868.1">
    <property type="nucleotide sequence ID" value="NZ_FOSJ01000005.1"/>
</dbReference>
<dbReference type="FunFam" id="3.40.50.2300:FF:000001">
    <property type="entry name" value="DNA-binding response regulator PhoB"/>
    <property type="match status" value="1"/>
</dbReference>
<feature type="DNA-binding region" description="OmpR/PhoB-type" evidence="13">
    <location>
        <begin position="125"/>
        <end position="222"/>
    </location>
</feature>
<feature type="domain" description="Response regulatory" evidence="14">
    <location>
        <begin position="3"/>
        <end position="117"/>
    </location>
</feature>
<evidence type="ECO:0000256" key="12">
    <source>
        <dbReference type="PROSITE-ProRule" id="PRU00169"/>
    </source>
</evidence>
<feature type="modified residue" description="4-aspartylphosphate" evidence="12">
    <location>
        <position position="52"/>
    </location>
</feature>
<dbReference type="InterPro" id="IPR039420">
    <property type="entry name" value="WalR-like"/>
</dbReference>
<dbReference type="InterPro" id="IPR011006">
    <property type="entry name" value="CheY-like_superfamily"/>
</dbReference>
<dbReference type="GO" id="GO:0032993">
    <property type="term" value="C:protein-DNA complex"/>
    <property type="evidence" value="ECO:0007669"/>
    <property type="project" value="TreeGrafter"/>
</dbReference>
<feature type="domain" description="OmpR/PhoB-type" evidence="15">
    <location>
        <begin position="125"/>
        <end position="222"/>
    </location>
</feature>
<gene>
    <name evidence="16" type="ORF">SAMN04488569_100566</name>
</gene>
<dbReference type="PROSITE" id="PS50110">
    <property type="entry name" value="RESPONSE_REGULATORY"/>
    <property type="match status" value="1"/>
</dbReference>
<keyword evidence="5" id="KW-0805">Transcription regulation</keyword>
<evidence type="ECO:0000256" key="8">
    <source>
        <dbReference type="ARBA" id="ARBA00023159"/>
    </source>
</evidence>
<dbReference type="InterPro" id="IPR001789">
    <property type="entry name" value="Sig_transdc_resp-reg_receiver"/>
</dbReference>
<dbReference type="Pfam" id="PF00072">
    <property type="entry name" value="Response_reg"/>
    <property type="match status" value="1"/>
</dbReference>
<dbReference type="AlphaFoldDB" id="A0A1I3VXA6"/>